<keyword evidence="8" id="KW-0812">Transmembrane</keyword>
<dbReference type="PROSITE" id="PS50109">
    <property type="entry name" value="HIS_KIN"/>
    <property type="match status" value="1"/>
</dbReference>
<dbReference type="InterPro" id="IPR005467">
    <property type="entry name" value="His_kinase_dom"/>
</dbReference>
<evidence type="ECO:0000313" key="10">
    <source>
        <dbReference type="EMBL" id="UOQ69869.1"/>
    </source>
</evidence>
<protein>
    <recommendedName>
        <fullName evidence="2">histidine kinase</fullName>
        <ecNumber evidence="2">2.7.13.3</ecNumber>
    </recommendedName>
</protein>
<dbReference type="PANTHER" id="PTHR42878:SF7">
    <property type="entry name" value="SENSOR HISTIDINE KINASE GLRK"/>
    <property type="match status" value="1"/>
</dbReference>
<evidence type="ECO:0000256" key="6">
    <source>
        <dbReference type="ARBA" id="ARBA00022840"/>
    </source>
</evidence>
<dbReference type="InterPro" id="IPR036890">
    <property type="entry name" value="HATPase_C_sf"/>
</dbReference>
<keyword evidence="11" id="KW-1185">Reference proteome</keyword>
<dbReference type="InterPro" id="IPR050351">
    <property type="entry name" value="BphY/WalK/GraS-like"/>
</dbReference>
<dbReference type="SMART" id="SM00387">
    <property type="entry name" value="HATPase_c"/>
    <property type="match status" value="1"/>
</dbReference>
<evidence type="ECO:0000256" key="4">
    <source>
        <dbReference type="ARBA" id="ARBA00022741"/>
    </source>
</evidence>
<geneLocation type="plasmid" evidence="10 11">
    <name>unnamed8</name>
</geneLocation>
<dbReference type="Gene3D" id="3.30.565.10">
    <property type="entry name" value="Histidine kinase-like ATPase, C-terminal domain"/>
    <property type="match status" value="1"/>
</dbReference>
<sequence>MTFKRLEIGIFLRLLGLFALLYGAVYYMNRASYVLALFAGFLIIALVLELARYVTRSNKELASFILAVKYRDFSQHFNEEHTNPSLKQLHQAFNQINSTFRQLSAEKEAQFTYLQTVLELIDTGIISYDAEGHVEWVNESFKQTLELPYLRNIHALQKRHAVLYHAIMQLAPGSPVIVKLTVEQKTMQLLLSATSFKLQGRNFTLIAFKNVSHALDETETEAWQKLLRVMTHEIMNSVAPIASLADTLRRHVRLEKQKATEPLGYDPDLLDDVEEGISIIQHRSEGLLNFAQVYRNFSKITTPLLTTIYVQELFNSIQALLTRQLTEQRTELLISVHPPDLLLQADSRLMEQVLINLILNATHAVEGRPYPQIQLLARMGEKEQVVLEVVDNGTGIPADLLDSIFIPFFTTHPNGSGIGLSLAKQIMHLHKGSIQVQSVESVGSVFRLEFPATVEAKLPKA</sequence>
<dbReference type="InterPro" id="IPR004358">
    <property type="entry name" value="Sig_transdc_His_kin-like_C"/>
</dbReference>
<evidence type="ECO:0000313" key="11">
    <source>
        <dbReference type="Proteomes" id="UP000830401"/>
    </source>
</evidence>
<feature type="transmembrane region" description="Helical" evidence="8">
    <location>
        <begin position="7"/>
        <end position="27"/>
    </location>
</feature>
<dbReference type="EC" id="2.7.13.3" evidence="2"/>
<reference evidence="10" key="1">
    <citation type="submission" date="2022-04" db="EMBL/GenBank/DDBJ databases">
        <title>Hymenobacter sp. isolated from the air.</title>
        <authorList>
            <person name="Won M."/>
            <person name="Lee C.-M."/>
            <person name="Woen H.-Y."/>
            <person name="Kwon S.-W."/>
        </authorList>
    </citation>
    <scope>NUCLEOTIDE SEQUENCE</scope>
    <source>
        <strain evidence="10">5420S-77</strain>
        <plasmid evidence="10">unnamed8</plasmid>
    </source>
</reference>
<keyword evidence="7" id="KW-0902">Two-component regulatory system</keyword>
<name>A0ABY4GG43_9BACT</name>
<evidence type="ECO:0000256" key="2">
    <source>
        <dbReference type="ARBA" id="ARBA00012438"/>
    </source>
</evidence>
<evidence type="ECO:0000256" key="7">
    <source>
        <dbReference type="ARBA" id="ARBA00023012"/>
    </source>
</evidence>
<keyword evidence="10" id="KW-0614">Plasmid</keyword>
<proteinExistence type="predicted"/>
<accession>A0ABY4GG43</accession>
<feature type="transmembrane region" description="Helical" evidence="8">
    <location>
        <begin position="33"/>
        <end position="51"/>
    </location>
</feature>
<keyword evidence="6 10" id="KW-0067">ATP-binding</keyword>
<evidence type="ECO:0000256" key="3">
    <source>
        <dbReference type="ARBA" id="ARBA00022679"/>
    </source>
</evidence>
<keyword evidence="5" id="KW-0418">Kinase</keyword>
<dbReference type="InterPro" id="IPR003594">
    <property type="entry name" value="HATPase_dom"/>
</dbReference>
<dbReference type="GO" id="GO:0005524">
    <property type="term" value="F:ATP binding"/>
    <property type="evidence" value="ECO:0007669"/>
    <property type="project" value="UniProtKB-KW"/>
</dbReference>
<dbReference type="RefSeq" id="WP_245127718.1">
    <property type="nucleotide sequence ID" value="NZ_CP095069.1"/>
</dbReference>
<dbReference type="Proteomes" id="UP000830401">
    <property type="component" value="Plasmid unnamed8"/>
</dbReference>
<gene>
    <name evidence="10" type="ORF">MUN86_30280</name>
</gene>
<feature type="domain" description="Histidine kinase" evidence="9">
    <location>
        <begin position="229"/>
        <end position="454"/>
    </location>
</feature>
<keyword evidence="3" id="KW-0808">Transferase</keyword>
<evidence type="ECO:0000259" key="9">
    <source>
        <dbReference type="PROSITE" id="PS50109"/>
    </source>
</evidence>
<keyword evidence="4" id="KW-0547">Nucleotide-binding</keyword>
<comment type="catalytic activity">
    <reaction evidence="1">
        <text>ATP + protein L-histidine = ADP + protein N-phospho-L-histidine.</text>
        <dbReference type="EC" id="2.7.13.3"/>
    </reaction>
</comment>
<organism evidence="10 11">
    <name type="scientific">Hymenobacter volaticus</name>
    <dbReference type="NCBI Taxonomy" id="2932254"/>
    <lineage>
        <taxon>Bacteria</taxon>
        <taxon>Pseudomonadati</taxon>
        <taxon>Bacteroidota</taxon>
        <taxon>Cytophagia</taxon>
        <taxon>Cytophagales</taxon>
        <taxon>Hymenobacteraceae</taxon>
        <taxon>Hymenobacter</taxon>
    </lineage>
</organism>
<dbReference type="SUPFAM" id="SSF55874">
    <property type="entry name" value="ATPase domain of HSP90 chaperone/DNA topoisomerase II/histidine kinase"/>
    <property type="match status" value="1"/>
</dbReference>
<dbReference type="PANTHER" id="PTHR42878">
    <property type="entry name" value="TWO-COMPONENT HISTIDINE KINASE"/>
    <property type="match status" value="1"/>
</dbReference>
<evidence type="ECO:0000256" key="5">
    <source>
        <dbReference type="ARBA" id="ARBA00022777"/>
    </source>
</evidence>
<dbReference type="EMBL" id="CP095069">
    <property type="protein sequence ID" value="UOQ69869.1"/>
    <property type="molecule type" value="Genomic_DNA"/>
</dbReference>
<keyword evidence="8" id="KW-0472">Membrane</keyword>
<evidence type="ECO:0000256" key="8">
    <source>
        <dbReference type="SAM" id="Phobius"/>
    </source>
</evidence>
<keyword evidence="8" id="KW-1133">Transmembrane helix</keyword>
<evidence type="ECO:0000256" key="1">
    <source>
        <dbReference type="ARBA" id="ARBA00000085"/>
    </source>
</evidence>
<dbReference type="Pfam" id="PF02518">
    <property type="entry name" value="HATPase_c"/>
    <property type="match status" value="1"/>
</dbReference>
<dbReference type="PRINTS" id="PR00344">
    <property type="entry name" value="BCTRLSENSOR"/>
</dbReference>